<keyword evidence="8" id="KW-0418">Kinase</keyword>
<organism evidence="15 16">
    <name type="scientific">Mangrovivirga cuniculi</name>
    <dbReference type="NCBI Taxonomy" id="2715131"/>
    <lineage>
        <taxon>Bacteria</taxon>
        <taxon>Pseudomonadati</taxon>
        <taxon>Bacteroidota</taxon>
        <taxon>Cytophagia</taxon>
        <taxon>Cytophagales</taxon>
        <taxon>Mangrovivirgaceae</taxon>
        <taxon>Mangrovivirga</taxon>
    </lineage>
</organism>
<dbReference type="PROSITE" id="PS50011">
    <property type="entry name" value="PROTEIN_KINASE_DOM"/>
    <property type="match status" value="1"/>
</dbReference>
<dbReference type="KEGG" id="fpf:DCC35_16150"/>
<evidence type="ECO:0000256" key="12">
    <source>
        <dbReference type="SAM" id="Coils"/>
    </source>
</evidence>
<dbReference type="SMART" id="SM00387">
    <property type="entry name" value="HATPase_c"/>
    <property type="match status" value="1"/>
</dbReference>
<proteinExistence type="predicted"/>
<dbReference type="InterPro" id="IPR036097">
    <property type="entry name" value="HisK_dim/P_sf"/>
</dbReference>
<evidence type="ECO:0000256" key="1">
    <source>
        <dbReference type="ARBA" id="ARBA00000085"/>
    </source>
</evidence>
<keyword evidence="7" id="KW-0547">Nucleotide-binding</keyword>
<keyword evidence="16" id="KW-1185">Reference proteome</keyword>
<evidence type="ECO:0000256" key="9">
    <source>
        <dbReference type="ARBA" id="ARBA00022840"/>
    </source>
</evidence>
<name>A0A4D7K5T2_9BACT</name>
<dbReference type="SUPFAM" id="SSF55781">
    <property type="entry name" value="GAF domain-like"/>
    <property type="match status" value="1"/>
</dbReference>
<dbReference type="Gene3D" id="1.10.510.10">
    <property type="entry name" value="Transferase(Phosphotransferase) domain 1"/>
    <property type="match status" value="1"/>
</dbReference>
<dbReference type="OrthoDB" id="9806704at2"/>
<evidence type="ECO:0000313" key="16">
    <source>
        <dbReference type="Proteomes" id="UP000298616"/>
    </source>
</evidence>
<dbReference type="SUPFAM" id="SSF55874">
    <property type="entry name" value="ATPase domain of HSP90 chaperone/DNA topoisomerase II/histidine kinase"/>
    <property type="match status" value="1"/>
</dbReference>
<dbReference type="SMART" id="SM00388">
    <property type="entry name" value="HisKA"/>
    <property type="match status" value="1"/>
</dbReference>
<dbReference type="PROSITE" id="PS50109">
    <property type="entry name" value="HIS_KIN"/>
    <property type="match status" value="1"/>
</dbReference>
<dbReference type="GO" id="GO:0000155">
    <property type="term" value="F:phosphorelay sensor kinase activity"/>
    <property type="evidence" value="ECO:0007669"/>
    <property type="project" value="InterPro"/>
</dbReference>
<dbReference type="CDD" id="cd00075">
    <property type="entry name" value="HATPase"/>
    <property type="match status" value="1"/>
</dbReference>
<dbReference type="InterPro" id="IPR029016">
    <property type="entry name" value="GAF-like_dom_sf"/>
</dbReference>
<feature type="domain" description="Protein kinase" evidence="13">
    <location>
        <begin position="1"/>
        <end position="86"/>
    </location>
</feature>
<dbReference type="PANTHER" id="PTHR43642:SF1">
    <property type="entry name" value="HYBRID SIGNAL TRANSDUCTION HISTIDINE KINASE G"/>
    <property type="match status" value="1"/>
</dbReference>
<dbReference type="Pfam" id="PF00512">
    <property type="entry name" value="HisKA"/>
    <property type="match status" value="1"/>
</dbReference>
<keyword evidence="11" id="KW-0472">Membrane</keyword>
<keyword evidence="6" id="KW-0808">Transferase</keyword>
<dbReference type="GO" id="GO:0005524">
    <property type="term" value="F:ATP binding"/>
    <property type="evidence" value="ECO:0007669"/>
    <property type="project" value="UniProtKB-KW"/>
</dbReference>
<dbReference type="EMBL" id="CP028923">
    <property type="protein sequence ID" value="QCK16164.1"/>
    <property type="molecule type" value="Genomic_DNA"/>
</dbReference>
<dbReference type="Pfam" id="PF13191">
    <property type="entry name" value="AAA_16"/>
    <property type="match status" value="1"/>
</dbReference>
<dbReference type="SUPFAM" id="SSF48452">
    <property type="entry name" value="TPR-like"/>
    <property type="match status" value="1"/>
</dbReference>
<dbReference type="SUPFAM" id="SSF56112">
    <property type="entry name" value="Protein kinase-like (PK-like)"/>
    <property type="match status" value="1"/>
</dbReference>
<protein>
    <recommendedName>
        <fullName evidence="3">histidine kinase</fullName>
        <ecNumber evidence="3">2.7.13.3</ecNumber>
    </recommendedName>
</protein>
<evidence type="ECO:0000256" key="2">
    <source>
        <dbReference type="ARBA" id="ARBA00004236"/>
    </source>
</evidence>
<keyword evidence="12" id="KW-0175">Coiled coil</keyword>
<evidence type="ECO:0000256" key="11">
    <source>
        <dbReference type="ARBA" id="ARBA00023136"/>
    </source>
</evidence>
<dbReference type="InterPro" id="IPR000719">
    <property type="entry name" value="Prot_kinase_dom"/>
</dbReference>
<dbReference type="GO" id="GO:0005886">
    <property type="term" value="C:plasma membrane"/>
    <property type="evidence" value="ECO:0007669"/>
    <property type="project" value="UniProtKB-SubCell"/>
</dbReference>
<dbReference type="SUPFAM" id="SSF52540">
    <property type="entry name" value="P-loop containing nucleoside triphosphate hydrolases"/>
    <property type="match status" value="1"/>
</dbReference>
<evidence type="ECO:0000256" key="8">
    <source>
        <dbReference type="ARBA" id="ARBA00022777"/>
    </source>
</evidence>
<sequence length="1567" mass="178755">MNHVVDQRSDLYSLGVVLYELFSGQLPFIDKDPMELVHAHLAIQPVSLVELDHAIPQVISDIVSKLLSKNMEQRYQTASGLLADLVDCYNQTELKVNIKGFEIGRKDHSEKFLTPSKLYGRDKEIIDLLDSIGSMGESKEISLITGHSGTGKTSLIYEVYKPLTKKKGYFIHGKFEQFQKDIPYHALVQALTYLTNQMLSENEDRLKYWRDTLKIALGSEGKLLTDIIPNLELIIGKQKPLVKLGINEAQNRFDYTFLKFIKAIATDDHPIILFIDDMQWANSSSLHLLKKIISDEEIDNFYFIGAYRDNEIDDSHPTAIAINSLDSSIKINKINLSELSQHHIKDLVCDTFLMNQNQGASLAKLVHDKTAGNPFFVNQFLQSIHENKLIYHQPDDAGGRWEFDLSKMEKMNFTDNVVEFMIRKIEKLNEEDKEILMLGSCIGDVFDLETISLISNKPGHEVEACLYHLVKDQYISLLDENPDYIHIHSRVQNNERKKSIQYKFSHDRIRQAAYSMVSEELKSELHLKIGEQMLKNIDPEKLMDRIFDIVFHLNNGPDEKLGKELRRESVVLNHKAAIKAKSSSAYQNALSLYERSIKLLSSSKNKGDYEGFPDLIIGAMECAYLVGDYEKMDTLGDQIFNQSDSIYDQVDAYRVLIYSLIARNRYKEATDLGINVLKNFDVHFPVKPTKFQIVISYLKTRYLIGKKEASHFNDLPPIEDPKALAILEIILSFSSAAYHVTPELFPLVIMKMLRLSLKYGTSTNLISTYAAYGILLCGISGKMNEGYSYGVESLKMLDSFPDASQVNSRTKLIFTTFISHWKDHLNKSLPLLLESYQDGLKSGDQEFAAGSIFVHSYHSFLLGESLPVLLKRLKDFHKKIGQLKQKSYELYSSIDLQAIANLTENPDNPAELIGKYFNENNFLKKDDHQEKRNDKTALFHFHFFKMSHYLLSDEYHLAYEHSEKLNELEVAMSTPFIPHHVFYDSLIGLGLCQNSNSESLRRKWSKRIKSNQKKMKKWMKYAPMNFSHKFLIVEAGFAHLFNKDQERAQILFDQSIVEATKNNYTNDLAIAYDLAAKFYDSIGDLSKKSEYFTKAYTAYKKWGVAIKVMKLQSYAGPQDLFSSSGTVVSTTYNELSGDLSLVDLSTIIKASSAISSEIKFKKLIHQLLKIVTQNAGAQSGVFILNVDGQLQVQAIINEKGEISEPFENEVNEGKLYSERIIQFVKRTGKTLIIEDAQRDDRFVDDEYVVENTCRSILCFPIINKQKITGFIHLENNLTTGVFNVRRVEILKLLSGQMAVSLENAILYDSLEQKVEERTEELEKQSEVLRSKNRELTDLNQEKDDLINVVSHDLRSPLNQMKGLAHLIKLETDNKSVIQCSDKMIDATDRLNQMITRILDISALEAKKIELNTEEFDVVEVIRQVVDSFLQEAKNKKIKLQLTSNYNKGLVRLDKNFFIQILENLLSNAIKFSPISGEVNVVVNYSSDNVKVEVNDNGPGIDESDQKMLFNKFQKLSAKPTGGEKSTGLGLAIVKRYVDAMEGNIWCESEIEKGASFYLKFPVLKVID</sequence>
<feature type="domain" description="Histidine kinase" evidence="14">
    <location>
        <begin position="1348"/>
        <end position="1564"/>
    </location>
</feature>
<dbReference type="InterPro" id="IPR041664">
    <property type="entry name" value="AAA_16"/>
</dbReference>
<comment type="subcellular location">
    <subcellularLocation>
        <location evidence="2">Cell membrane</location>
    </subcellularLocation>
</comment>
<evidence type="ECO:0000256" key="6">
    <source>
        <dbReference type="ARBA" id="ARBA00022679"/>
    </source>
</evidence>
<dbReference type="FunFam" id="3.30.565.10:FF:000023">
    <property type="entry name" value="PAS domain-containing sensor histidine kinase"/>
    <property type="match status" value="1"/>
</dbReference>
<reference evidence="15 16" key="1">
    <citation type="submission" date="2018-04" db="EMBL/GenBank/DDBJ databases">
        <title>Complete genome uncultured novel isolate.</title>
        <authorList>
            <person name="Merlino G."/>
        </authorList>
    </citation>
    <scope>NUCLEOTIDE SEQUENCE [LARGE SCALE GENOMIC DNA]</scope>
    <source>
        <strain evidence="16">R1DC9</strain>
    </source>
</reference>
<dbReference type="InterPro" id="IPR011990">
    <property type="entry name" value="TPR-like_helical_dom_sf"/>
</dbReference>
<dbReference type="Gene3D" id="3.30.450.40">
    <property type="match status" value="1"/>
</dbReference>
<dbReference type="InterPro" id="IPR027417">
    <property type="entry name" value="P-loop_NTPase"/>
</dbReference>
<dbReference type="SUPFAM" id="SSF47384">
    <property type="entry name" value="Homodimeric domain of signal transducing histidine kinase"/>
    <property type="match status" value="1"/>
</dbReference>
<dbReference type="InterPro" id="IPR011009">
    <property type="entry name" value="Kinase-like_dom_sf"/>
</dbReference>
<evidence type="ECO:0000313" key="15">
    <source>
        <dbReference type="EMBL" id="QCK16164.1"/>
    </source>
</evidence>
<dbReference type="CDD" id="cd00082">
    <property type="entry name" value="HisKA"/>
    <property type="match status" value="1"/>
</dbReference>
<accession>A0A4D7K5T2</accession>
<evidence type="ECO:0000259" key="14">
    <source>
        <dbReference type="PROSITE" id="PS50109"/>
    </source>
</evidence>
<gene>
    <name evidence="15" type="ORF">DCC35_16150</name>
</gene>
<dbReference type="Pfam" id="PF02518">
    <property type="entry name" value="HATPase_c"/>
    <property type="match status" value="1"/>
</dbReference>
<keyword evidence="9" id="KW-0067">ATP-binding</keyword>
<evidence type="ECO:0000259" key="13">
    <source>
        <dbReference type="PROSITE" id="PS50011"/>
    </source>
</evidence>
<keyword evidence="4" id="KW-1003">Cell membrane</keyword>
<dbReference type="InterPro" id="IPR004358">
    <property type="entry name" value="Sig_transdc_His_kin-like_C"/>
</dbReference>
<dbReference type="InterPro" id="IPR003661">
    <property type="entry name" value="HisK_dim/P_dom"/>
</dbReference>
<dbReference type="Gene3D" id="3.30.565.10">
    <property type="entry name" value="Histidine kinase-like ATPase, C-terminal domain"/>
    <property type="match status" value="1"/>
</dbReference>
<dbReference type="RefSeq" id="WP_137091759.1">
    <property type="nucleotide sequence ID" value="NZ_CP028923.1"/>
</dbReference>
<dbReference type="InterPro" id="IPR003018">
    <property type="entry name" value="GAF"/>
</dbReference>
<dbReference type="PRINTS" id="PR00344">
    <property type="entry name" value="BCTRLSENSOR"/>
</dbReference>
<evidence type="ECO:0000256" key="3">
    <source>
        <dbReference type="ARBA" id="ARBA00012438"/>
    </source>
</evidence>
<dbReference type="InterPro" id="IPR005467">
    <property type="entry name" value="His_kinase_dom"/>
</dbReference>
<feature type="coiled-coil region" evidence="12">
    <location>
        <begin position="1307"/>
        <end position="1348"/>
    </location>
</feature>
<evidence type="ECO:0000256" key="4">
    <source>
        <dbReference type="ARBA" id="ARBA00022475"/>
    </source>
</evidence>
<dbReference type="PANTHER" id="PTHR43642">
    <property type="entry name" value="HYBRID SIGNAL TRANSDUCTION HISTIDINE KINASE G"/>
    <property type="match status" value="1"/>
</dbReference>
<evidence type="ECO:0000256" key="10">
    <source>
        <dbReference type="ARBA" id="ARBA00023012"/>
    </source>
</evidence>
<dbReference type="InterPro" id="IPR003594">
    <property type="entry name" value="HATPase_dom"/>
</dbReference>
<evidence type="ECO:0000256" key="7">
    <source>
        <dbReference type="ARBA" id="ARBA00022741"/>
    </source>
</evidence>
<dbReference type="InterPro" id="IPR036890">
    <property type="entry name" value="HATPase_C_sf"/>
</dbReference>
<dbReference type="SMART" id="SM00065">
    <property type="entry name" value="GAF"/>
    <property type="match status" value="1"/>
</dbReference>
<dbReference type="Pfam" id="PF01590">
    <property type="entry name" value="GAF"/>
    <property type="match status" value="1"/>
</dbReference>
<dbReference type="EC" id="2.7.13.3" evidence="3"/>
<dbReference type="Proteomes" id="UP000298616">
    <property type="component" value="Chromosome"/>
</dbReference>
<keyword evidence="5" id="KW-0597">Phosphoprotein</keyword>
<evidence type="ECO:0000256" key="5">
    <source>
        <dbReference type="ARBA" id="ARBA00022553"/>
    </source>
</evidence>
<keyword evidence="10" id="KW-0902">Two-component regulatory system</keyword>
<dbReference type="Gene3D" id="3.40.50.300">
    <property type="entry name" value="P-loop containing nucleotide triphosphate hydrolases"/>
    <property type="match status" value="1"/>
</dbReference>
<dbReference type="InterPro" id="IPR053159">
    <property type="entry name" value="Hybrid_Histidine_Kinase"/>
</dbReference>
<comment type="catalytic activity">
    <reaction evidence="1">
        <text>ATP + protein L-histidine = ADP + protein N-phospho-L-histidine.</text>
        <dbReference type="EC" id="2.7.13.3"/>
    </reaction>
</comment>
<dbReference type="Gene3D" id="1.10.287.130">
    <property type="match status" value="1"/>
</dbReference>